<evidence type="ECO:0000313" key="2">
    <source>
        <dbReference type="EMBL" id="SIS42643.1"/>
    </source>
</evidence>
<keyword evidence="3" id="KW-1185">Reference proteome</keyword>
<keyword evidence="1" id="KW-0732">Signal</keyword>
<feature type="chain" id="PRO_5012930085" evidence="1">
    <location>
        <begin position="24"/>
        <end position="37"/>
    </location>
</feature>
<protein>
    <submittedName>
        <fullName evidence="2">Uncharacterized protein</fullName>
    </submittedName>
</protein>
<dbReference type="Proteomes" id="UP000185999">
    <property type="component" value="Unassembled WGS sequence"/>
</dbReference>
<gene>
    <name evidence="2" type="ORF">SAMN05421760_101401</name>
</gene>
<accession>A0A1N7IZW3</accession>
<proteinExistence type="predicted"/>
<sequence>MLKKILLAASGACVLLTANVAIAAMSDAPKTLKVALC</sequence>
<reference evidence="3" key="1">
    <citation type="submission" date="2017-01" db="EMBL/GenBank/DDBJ databases">
        <authorList>
            <person name="Varghese N."/>
            <person name="Submissions S."/>
        </authorList>
    </citation>
    <scope>NUCLEOTIDE SEQUENCE [LARGE SCALE GENOMIC DNA]</scope>
    <source>
        <strain evidence="3">DSM 22306</strain>
    </source>
</reference>
<feature type="signal peptide" evidence="1">
    <location>
        <begin position="1"/>
        <end position="23"/>
    </location>
</feature>
<organism evidence="2 3">
    <name type="scientific">Neptunomonas antarctica</name>
    <dbReference type="NCBI Taxonomy" id="619304"/>
    <lineage>
        <taxon>Bacteria</taxon>
        <taxon>Pseudomonadati</taxon>
        <taxon>Pseudomonadota</taxon>
        <taxon>Gammaproteobacteria</taxon>
        <taxon>Oceanospirillales</taxon>
        <taxon>Oceanospirillaceae</taxon>
        <taxon>Neptunomonas</taxon>
    </lineage>
</organism>
<evidence type="ECO:0000313" key="3">
    <source>
        <dbReference type="Proteomes" id="UP000185999"/>
    </source>
</evidence>
<dbReference type="AlphaFoldDB" id="A0A1N7IZW3"/>
<dbReference type="EMBL" id="FTOE01000001">
    <property type="protein sequence ID" value="SIS42643.1"/>
    <property type="molecule type" value="Genomic_DNA"/>
</dbReference>
<dbReference type="STRING" id="619304.SAMN05421760_101401"/>
<name>A0A1N7IZW3_9GAMM</name>
<evidence type="ECO:0000256" key="1">
    <source>
        <dbReference type="SAM" id="SignalP"/>
    </source>
</evidence>